<protein>
    <recommendedName>
        <fullName evidence="4">Methyltransferase domain-containing protein</fullName>
    </recommendedName>
</protein>
<feature type="region of interest" description="Disordered" evidence="1">
    <location>
        <begin position="1"/>
        <end position="24"/>
    </location>
</feature>
<dbReference type="CDD" id="cd02440">
    <property type="entry name" value="AdoMet_MTases"/>
    <property type="match status" value="1"/>
</dbReference>
<dbReference type="PANTHER" id="PTHR43591">
    <property type="entry name" value="METHYLTRANSFERASE"/>
    <property type="match status" value="1"/>
</dbReference>
<dbReference type="AlphaFoldDB" id="A0A2B7WFB3"/>
<accession>A0A2B7WFB3</accession>
<sequence>MPDIERGEESERSRLEVDESSAENQATLSEELLDFTESLTSSVVDYEWKNGRRYRGGTYQFPNDEREQERLDLVHYAIYYLFDEKLFLAPFNPEGKSILDIGTGTGKWSIEMGDMYTSADMTGVDLSPIQPRWTPPNVKFIVEDIEDDWIDSEKYDFIHCRYMMGSIKDWPKLIRKFYEHLKPGGFVEFNDSSIPIYSEDGTVTPDYKVSEMLQSLAAASDKIGLNMDPAPSLKGWVEDAGFINVEQKILRLPIGTWPKNKRLKLIGAMMASHYIEGVEAFTLIPFTEVLGWSTAEVDELNAQVRDAVQTKGIHAMHH</sequence>
<dbReference type="InterPro" id="IPR029063">
    <property type="entry name" value="SAM-dependent_MTases_sf"/>
</dbReference>
<feature type="compositionally biased region" description="Basic and acidic residues" evidence="1">
    <location>
        <begin position="1"/>
        <end position="17"/>
    </location>
</feature>
<dbReference type="Gene3D" id="3.40.50.150">
    <property type="entry name" value="Vaccinia Virus protein VP39"/>
    <property type="match status" value="1"/>
</dbReference>
<comment type="caution">
    <text evidence="2">The sequence shown here is derived from an EMBL/GenBank/DDBJ whole genome shotgun (WGS) entry which is preliminary data.</text>
</comment>
<dbReference type="SUPFAM" id="SSF53335">
    <property type="entry name" value="S-adenosyl-L-methionine-dependent methyltransferases"/>
    <property type="match status" value="1"/>
</dbReference>
<gene>
    <name evidence="2" type="ORF">AJ79_10145</name>
</gene>
<evidence type="ECO:0000313" key="2">
    <source>
        <dbReference type="EMBL" id="PGG95279.1"/>
    </source>
</evidence>
<dbReference type="EMBL" id="PDNB01000367">
    <property type="protein sequence ID" value="PGG95279.1"/>
    <property type="molecule type" value="Genomic_DNA"/>
</dbReference>
<keyword evidence="3" id="KW-1185">Reference proteome</keyword>
<evidence type="ECO:0008006" key="4">
    <source>
        <dbReference type="Google" id="ProtNLM"/>
    </source>
</evidence>
<dbReference type="OrthoDB" id="2013972at2759"/>
<name>A0A2B7WFB3_9EURO</name>
<evidence type="ECO:0000313" key="3">
    <source>
        <dbReference type="Proteomes" id="UP000223968"/>
    </source>
</evidence>
<dbReference type="STRING" id="1447875.A0A2B7WFB3"/>
<organism evidence="2 3">
    <name type="scientific">Helicocarpus griseus UAMH5409</name>
    <dbReference type="NCBI Taxonomy" id="1447875"/>
    <lineage>
        <taxon>Eukaryota</taxon>
        <taxon>Fungi</taxon>
        <taxon>Dikarya</taxon>
        <taxon>Ascomycota</taxon>
        <taxon>Pezizomycotina</taxon>
        <taxon>Eurotiomycetes</taxon>
        <taxon>Eurotiomycetidae</taxon>
        <taxon>Onygenales</taxon>
        <taxon>Ajellomycetaceae</taxon>
        <taxon>Helicocarpus</taxon>
    </lineage>
</organism>
<reference evidence="2 3" key="1">
    <citation type="submission" date="2017-10" db="EMBL/GenBank/DDBJ databases">
        <title>Comparative genomics in systemic dimorphic fungi from Ajellomycetaceae.</title>
        <authorList>
            <person name="Munoz J.F."/>
            <person name="Mcewen J.G."/>
            <person name="Clay O.K."/>
            <person name="Cuomo C.A."/>
        </authorList>
    </citation>
    <scope>NUCLEOTIDE SEQUENCE [LARGE SCALE GENOMIC DNA]</scope>
    <source>
        <strain evidence="2 3">UAMH5409</strain>
    </source>
</reference>
<dbReference type="GO" id="GO:0008168">
    <property type="term" value="F:methyltransferase activity"/>
    <property type="evidence" value="ECO:0007669"/>
    <property type="project" value="TreeGrafter"/>
</dbReference>
<dbReference type="Proteomes" id="UP000223968">
    <property type="component" value="Unassembled WGS sequence"/>
</dbReference>
<dbReference type="PANTHER" id="PTHR43591:SF24">
    <property type="entry name" value="2-METHOXY-6-POLYPRENYL-1,4-BENZOQUINOL METHYLASE, MITOCHONDRIAL"/>
    <property type="match status" value="1"/>
</dbReference>
<evidence type="ECO:0000256" key="1">
    <source>
        <dbReference type="SAM" id="MobiDB-lite"/>
    </source>
</evidence>
<proteinExistence type="predicted"/>
<dbReference type="Pfam" id="PF13489">
    <property type="entry name" value="Methyltransf_23"/>
    <property type="match status" value="1"/>
</dbReference>